<dbReference type="Proteomes" id="UP001305414">
    <property type="component" value="Unassembled WGS sequence"/>
</dbReference>
<keyword evidence="2" id="KW-0813">Transport</keyword>
<reference evidence="7 8" key="1">
    <citation type="submission" date="2023-10" db="EMBL/GenBank/DDBJ databases">
        <title>Draft genome sequence of Xylaria bambusicola isolate GMP-LS, the root and basal stem rot pathogen of sugarcane in Indonesia.</title>
        <authorList>
            <person name="Selvaraj P."/>
            <person name="Muralishankar V."/>
            <person name="Muruganantham S."/>
            <person name="Sp S."/>
            <person name="Haryani S."/>
            <person name="Lau K.J.X."/>
            <person name="Naqvi N.I."/>
        </authorList>
    </citation>
    <scope>NUCLEOTIDE SEQUENCE [LARGE SCALE GENOMIC DNA]</scope>
    <source>
        <strain evidence="7">GMP-LS</strain>
    </source>
</reference>
<sequence>MDDVELSTTGPGYYDSRTAITMHIFEVSENDHCLRGHLEGVLVTSVSGLLNGGPTVVIRGFLIGWVGTISVHSSLGALASMAPTFWWTIPLDRNDGSALLELILSLRNRIADNDDESLRRLHFSSSYSWVLWSSRPFGVFRATYLAVRGFYNLFQRRRMSSQGLSCLVGFPAIATSIVGADCAMHIALLYTILINMLFAFGMIIALMFCIGDVTVAIESADTLFYPFPEIFYQAAKSTTGAGLLAGIVLALGIASSIDVYATASHMLWSFSRDLGLQFSGYLVQVIEGVGRLTPRLHL</sequence>
<dbReference type="GO" id="GO:0022857">
    <property type="term" value="F:transmembrane transporter activity"/>
    <property type="evidence" value="ECO:0007669"/>
    <property type="project" value="UniProtKB-ARBA"/>
</dbReference>
<evidence type="ECO:0000313" key="7">
    <source>
        <dbReference type="EMBL" id="KAK5629013.1"/>
    </source>
</evidence>
<keyword evidence="4 6" id="KW-1133">Transmembrane helix</keyword>
<evidence type="ECO:0000256" key="6">
    <source>
        <dbReference type="SAM" id="Phobius"/>
    </source>
</evidence>
<comment type="subcellular location">
    <subcellularLocation>
        <location evidence="1">Membrane</location>
        <topology evidence="1">Multi-pass membrane protein</topology>
    </subcellularLocation>
</comment>
<feature type="transmembrane region" description="Helical" evidence="6">
    <location>
        <begin position="192"/>
        <end position="217"/>
    </location>
</feature>
<gene>
    <name evidence="7" type="ORF">RRF57_004728</name>
</gene>
<dbReference type="GO" id="GO:0016020">
    <property type="term" value="C:membrane"/>
    <property type="evidence" value="ECO:0007669"/>
    <property type="project" value="UniProtKB-SubCell"/>
</dbReference>
<evidence type="ECO:0000256" key="2">
    <source>
        <dbReference type="ARBA" id="ARBA00022448"/>
    </source>
</evidence>
<dbReference type="EMBL" id="JAWHQM010000010">
    <property type="protein sequence ID" value="KAK5629013.1"/>
    <property type="molecule type" value="Genomic_DNA"/>
</dbReference>
<keyword evidence="5 6" id="KW-0472">Membrane</keyword>
<accession>A0AAN7UKF7</accession>
<protein>
    <submittedName>
        <fullName evidence="7">Uncharacterized protein</fullName>
    </submittedName>
</protein>
<evidence type="ECO:0000256" key="3">
    <source>
        <dbReference type="ARBA" id="ARBA00022692"/>
    </source>
</evidence>
<organism evidence="7 8">
    <name type="scientific">Xylaria bambusicola</name>
    <dbReference type="NCBI Taxonomy" id="326684"/>
    <lineage>
        <taxon>Eukaryota</taxon>
        <taxon>Fungi</taxon>
        <taxon>Dikarya</taxon>
        <taxon>Ascomycota</taxon>
        <taxon>Pezizomycotina</taxon>
        <taxon>Sordariomycetes</taxon>
        <taxon>Xylariomycetidae</taxon>
        <taxon>Xylariales</taxon>
        <taxon>Xylariaceae</taxon>
        <taxon>Xylaria</taxon>
    </lineage>
</organism>
<feature type="transmembrane region" description="Helical" evidence="6">
    <location>
        <begin position="164"/>
        <end position="186"/>
    </location>
</feature>
<name>A0AAN7UKF7_9PEZI</name>
<proteinExistence type="predicted"/>
<evidence type="ECO:0000256" key="4">
    <source>
        <dbReference type="ARBA" id="ARBA00022989"/>
    </source>
</evidence>
<keyword evidence="3 6" id="KW-0812">Transmembrane</keyword>
<dbReference type="PANTHER" id="PTHR45649">
    <property type="entry name" value="AMINO-ACID PERMEASE BAT1"/>
    <property type="match status" value="1"/>
</dbReference>
<evidence type="ECO:0000256" key="1">
    <source>
        <dbReference type="ARBA" id="ARBA00004141"/>
    </source>
</evidence>
<dbReference type="AlphaFoldDB" id="A0AAN7UKF7"/>
<evidence type="ECO:0000313" key="8">
    <source>
        <dbReference type="Proteomes" id="UP001305414"/>
    </source>
</evidence>
<feature type="transmembrane region" description="Helical" evidence="6">
    <location>
        <begin position="238"/>
        <end position="261"/>
    </location>
</feature>
<evidence type="ECO:0000256" key="5">
    <source>
        <dbReference type="ARBA" id="ARBA00023136"/>
    </source>
</evidence>
<comment type="caution">
    <text evidence="7">The sequence shown here is derived from an EMBL/GenBank/DDBJ whole genome shotgun (WGS) entry which is preliminary data.</text>
</comment>
<keyword evidence="8" id="KW-1185">Reference proteome</keyword>
<dbReference type="PANTHER" id="PTHR45649:SF1">
    <property type="entry name" value="TRANSPORTER, PUTATIVE (EUROFUNG)-RELATED"/>
    <property type="match status" value="1"/>
</dbReference>